<keyword evidence="8" id="KW-0206">Cytoskeleton</keyword>
<dbReference type="GO" id="GO:0051231">
    <property type="term" value="P:spindle elongation"/>
    <property type="evidence" value="ECO:0007669"/>
    <property type="project" value="TreeGrafter"/>
</dbReference>
<evidence type="ECO:0000256" key="2">
    <source>
        <dbReference type="ARBA" id="ARBA00022490"/>
    </source>
</evidence>
<comment type="subcellular location">
    <subcellularLocation>
        <location evidence="1">Cytoplasm</location>
        <location evidence="1">Cytoskeleton</location>
        <location evidence="1">Spindle</location>
    </subcellularLocation>
</comment>
<name>A0A3P9MUY3_POERE</name>
<dbReference type="InterPro" id="IPR047149">
    <property type="entry name" value="KIF11-like"/>
</dbReference>
<evidence type="ECO:0000256" key="6">
    <source>
        <dbReference type="ARBA" id="ARBA00023054"/>
    </source>
</evidence>
<keyword evidence="13" id="KW-1185">Reference proteome</keyword>
<dbReference type="GO" id="GO:0072686">
    <property type="term" value="C:mitotic spindle"/>
    <property type="evidence" value="ECO:0007669"/>
    <property type="project" value="TreeGrafter"/>
</dbReference>
<evidence type="ECO:0000256" key="10">
    <source>
        <dbReference type="SAM" id="SignalP"/>
    </source>
</evidence>
<evidence type="ECO:0000313" key="13">
    <source>
        <dbReference type="Proteomes" id="UP000242638"/>
    </source>
</evidence>
<evidence type="ECO:0000256" key="1">
    <source>
        <dbReference type="ARBA" id="ARBA00004186"/>
    </source>
</evidence>
<keyword evidence="5 9" id="KW-0067">ATP-binding</keyword>
<dbReference type="GO" id="GO:0005524">
    <property type="term" value="F:ATP binding"/>
    <property type="evidence" value="ECO:0007669"/>
    <property type="project" value="UniProtKB-UniRule"/>
</dbReference>
<feature type="chain" id="PRO_5018238912" description="Kinesin motor domain-containing protein" evidence="10">
    <location>
        <begin position="20"/>
        <end position="364"/>
    </location>
</feature>
<dbReference type="PROSITE" id="PS50067">
    <property type="entry name" value="KINESIN_MOTOR_2"/>
    <property type="match status" value="1"/>
</dbReference>
<dbReference type="PRINTS" id="PR00380">
    <property type="entry name" value="KINESINHEAVY"/>
</dbReference>
<evidence type="ECO:0000256" key="4">
    <source>
        <dbReference type="ARBA" id="ARBA00022741"/>
    </source>
</evidence>
<accession>A0A3P9MUY3</accession>
<dbReference type="GeneTree" id="ENSGT00940000155989"/>
<dbReference type="GO" id="GO:0007018">
    <property type="term" value="P:microtubule-based movement"/>
    <property type="evidence" value="ECO:0007669"/>
    <property type="project" value="InterPro"/>
</dbReference>
<evidence type="ECO:0000256" key="8">
    <source>
        <dbReference type="ARBA" id="ARBA00023212"/>
    </source>
</evidence>
<dbReference type="OMA" id="CIWISPS"/>
<protein>
    <recommendedName>
        <fullName evidence="11">Kinesin motor domain-containing protein</fullName>
    </recommendedName>
</protein>
<sequence length="364" mass="40570">MPPVGICLLWPAVLSVCNCFILFCFVLQHSCVEDKEHLQVYLRIRPFTSSERGNGESQVYGPETTQSELFEGTVKDLVKDVLEGENSLVFTYGVTNSGKTFTFLGPDSEAEAGILPRALRLIFSSIGDDVFQGLSVKPHRCREFLALSRQQQADEAQFKNSSTAPRPSTAAQDRIILDVKPNTKFSVWVSFCEIYNENIHDLLEVAPSGVPRRPALRLAQDANSNAYVKGRDLRWVQVSSAEEAFRVVKLGRRNQSFSSTRLNQLSSRSHSIFSIRILSVEDGDPPRVQTISEEREILEERAERRLEIFKNLTRNMSSAGCSSDPVTMVTPSDHGTRTGWACGQIADVFHAFFLSGQTSELSGL</sequence>
<dbReference type="STRING" id="8081.ENSPREP00000001121"/>
<dbReference type="GO" id="GO:0090307">
    <property type="term" value="P:mitotic spindle assembly"/>
    <property type="evidence" value="ECO:0007669"/>
    <property type="project" value="TreeGrafter"/>
</dbReference>
<organism evidence="12 13">
    <name type="scientific">Poecilia reticulata</name>
    <name type="common">Guppy</name>
    <name type="synonym">Acanthophacelus reticulatus</name>
    <dbReference type="NCBI Taxonomy" id="8081"/>
    <lineage>
        <taxon>Eukaryota</taxon>
        <taxon>Metazoa</taxon>
        <taxon>Chordata</taxon>
        <taxon>Craniata</taxon>
        <taxon>Vertebrata</taxon>
        <taxon>Euteleostomi</taxon>
        <taxon>Actinopterygii</taxon>
        <taxon>Neopterygii</taxon>
        <taxon>Teleostei</taxon>
        <taxon>Neoteleostei</taxon>
        <taxon>Acanthomorphata</taxon>
        <taxon>Ovalentaria</taxon>
        <taxon>Atherinomorphae</taxon>
        <taxon>Cyprinodontiformes</taxon>
        <taxon>Poeciliidae</taxon>
        <taxon>Poeciliinae</taxon>
        <taxon>Poecilia</taxon>
    </lineage>
</organism>
<evidence type="ECO:0000256" key="3">
    <source>
        <dbReference type="ARBA" id="ARBA00022553"/>
    </source>
</evidence>
<evidence type="ECO:0000256" key="5">
    <source>
        <dbReference type="ARBA" id="ARBA00022840"/>
    </source>
</evidence>
<dbReference type="Ensembl" id="ENSPRET00000001161.1">
    <property type="protein sequence ID" value="ENSPREP00000001121.1"/>
    <property type="gene ID" value="ENSPREG00000000830.1"/>
</dbReference>
<dbReference type="PANTHER" id="PTHR47970:SF29">
    <property type="entry name" value="KINESIN FAMILY MEMBER 20B"/>
    <property type="match status" value="1"/>
</dbReference>
<reference evidence="12" key="3">
    <citation type="submission" date="2025-09" db="UniProtKB">
        <authorList>
            <consortium name="Ensembl"/>
        </authorList>
    </citation>
    <scope>IDENTIFICATION</scope>
    <source>
        <strain evidence="12">Guanapo</strain>
    </source>
</reference>
<feature type="binding site" evidence="9">
    <location>
        <begin position="93"/>
        <end position="100"/>
    </location>
    <ligand>
        <name>ATP</name>
        <dbReference type="ChEBI" id="CHEBI:30616"/>
    </ligand>
</feature>
<keyword evidence="2" id="KW-0963">Cytoplasm</keyword>
<dbReference type="InterPro" id="IPR036961">
    <property type="entry name" value="Kinesin_motor_dom_sf"/>
</dbReference>
<dbReference type="GO" id="GO:0008574">
    <property type="term" value="F:plus-end-directed microtubule motor activity"/>
    <property type="evidence" value="ECO:0007669"/>
    <property type="project" value="TreeGrafter"/>
</dbReference>
<evidence type="ECO:0000259" key="11">
    <source>
        <dbReference type="PROSITE" id="PS50067"/>
    </source>
</evidence>
<keyword evidence="6" id="KW-0175">Coiled coil</keyword>
<dbReference type="InterPro" id="IPR027417">
    <property type="entry name" value="P-loop_NTPase"/>
</dbReference>
<dbReference type="InterPro" id="IPR001752">
    <property type="entry name" value="Kinesin_motor_dom"/>
</dbReference>
<dbReference type="Gene3D" id="3.40.850.10">
    <property type="entry name" value="Kinesin motor domain"/>
    <property type="match status" value="1"/>
</dbReference>
<dbReference type="SUPFAM" id="SSF52540">
    <property type="entry name" value="P-loop containing nucleoside triphosphate hydrolases"/>
    <property type="match status" value="1"/>
</dbReference>
<evidence type="ECO:0000256" key="9">
    <source>
        <dbReference type="PROSITE-ProRule" id="PRU00283"/>
    </source>
</evidence>
<dbReference type="Proteomes" id="UP000242638">
    <property type="component" value="Unassembled WGS sequence"/>
</dbReference>
<dbReference type="SMART" id="SM00129">
    <property type="entry name" value="KISc"/>
    <property type="match status" value="1"/>
</dbReference>
<dbReference type="GO" id="GO:0005634">
    <property type="term" value="C:nucleus"/>
    <property type="evidence" value="ECO:0007669"/>
    <property type="project" value="TreeGrafter"/>
</dbReference>
<evidence type="ECO:0000313" key="12">
    <source>
        <dbReference type="Ensembl" id="ENSPREP00000001121.1"/>
    </source>
</evidence>
<feature type="signal peptide" evidence="10">
    <location>
        <begin position="1"/>
        <end position="19"/>
    </location>
</feature>
<reference evidence="12" key="2">
    <citation type="submission" date="2025-08" db="UniProtKB">
        <authorList>
            <consortium name="Ensembl"/>
        </authorList>
    </citation>
    <scope>IDENTIFICATION</scope>
    <source>
        <strain evidence="12">Guanapo</strain>
    </source>
</reference>
<dbReference type="GO" id="GO:0005876">
    <property type="term" value="C:spindle microtubule"/>
    <property type="evidence" value="ECO:0007669"/>
    <property type="project" value="TreeGrafter"/>
</dbReference>
<dbReference type="PANTHER" id="PTHR47970">
    <property type="entry name" value="KINESIN-LIKE PROTEIN KIF11"/>
    <property type="match status" value="1"/>
</dbReference>
<dbReference type="Pfam" id="PF00225">
    <property type="entry name" value="Kinesin"/>
    <property type="match status" value="1"/>
</dbReference>
<dbReference type="GO" id="GO:0008017">
    <property type="term" value="F:microtubule binding"/>
    <property type="evidence" value="ECO:0007669"/>
    <property type="project" value="InterPro"/>
</dbReference>
<evidence type="ECO:0000256" key="7">
    <source>
        <dbReference type="ARBA" id="ARBA00023175"/>
    </source>
</evidence>
<reference evidence="13" key="1">
    <citation type="submission" date="2013-11" db="EMBL/GenBank/DDBJ databases">
        <title>The genomic landscape of the Guanapo guppy.</title>
        <authorList>
            <person name="Kuenstner A."/>
            <person name="Dreyer C."/>
        </authorList>
    </citation>
    <scope>NUCLEOTIDE SEQUENCE</scope>
    <source>
        <strain evidence="13">Guanapo</strain>
    </source>
</reference>
<proteinExistence type="inferred from homology"/>
<dbReference type="AlphaFoldDB" id="A0A3P9MUY3"/>
<keyword evidence="3" id="KW-0597">Phosphoprotein</keyword>
<keyword evidence="7 9" id="KW-0505">Motor protein</keyword>
<keyword evidence="10" id="KW-0732">Signal</keyword>
<keyword evidence="4 9" id="KW-0547">Nucleotide-binding</keyword>
<comment type="similarity">
    <text evidence="9">Belongs to the TRAFAC class myosin-kinesin ATPase superfamily. Kinesin family.</text>
</comment>
<dbReference type="Bgee" id="ENSPREG00000000830">
    <property type="expression patterns" value="Expressed in caudal fin"/>
</dbReference>
<feature type="domain" description="Kinesin motor" evidence="11">
    <location>
        <begin position="37"/>
        <end position="364"/>
    </location>
</feature>